<proteinExistence type="predicted"/>
<evidence type="ECO:0000313" key="2">
    <source>
        <dbReference type="Proteomes" id="UP000308600"/>
    </source>
</evidence>
<accession>A0ACD3AL91</accession>
<evidence type="ECO:0000313" key="1">
    <source>
        <dbReference type="EMBL" id="TFK66414.1"/>
    </source>
</evidence>
<reference evidence="1 2" key="1">
    <citation type="journal article" date="2019" name="Nat. Ecol. Evol.">
        <title>Megaphylogeny resolves global patterns of mushroom evolution.</title>
        <authorList>
            <person name="Varga T."/>
            <person name="Krizsan K."/>
            <person name="Foldi C."/>
            <person name="Dima B."/>
            <person name="Sanchez-Garcia M."/>
            <person name="Sanchez-Ramirez S."/>
            <person name="Szollosi G.J."/>
            <person name="Szarkandi J.G."/>
            <person name="Papp V."/>
            <person name="Albert L."/>
            <person name="Andreopoulos W."/>
            <person name="Angelini C."/>
            <person name="Antonin V."/>
            <person name="Barry K.W."/>
            <person name="Bougher N.L."/>
            <person name="Buchanan P."/>
            <person name="Buyck B."/>
            <person name="Bense V."/>
            <person name="Catcheside P."/>
            <person name="Chovatia M."/>
            <person name="Cooper J."/>
            <person name="Damon W."/>
            <person name="Desjardin D."/>
            <person name="Finy P."/>
            <person name="Geml J."/>
            <person name="Haridas S."/>
            <person name="Hughes K."/>
            <person name="Justo A."/>
            <person name="Karasinski D."/>
            <person name="Kautmanova I."/>
            <person name="Kiss B."/>
            <person name="Kocsube S."/>
            <person name="Kotiranta H."/>
            <person name="LaButti K.M."/>
            <person name="Lechner B.E."/>
            <person name="Liimatainen K."/>
            <person name="Lipzen A."/>
            <person name="Lukacs Z."/>
            <person name="Mihaltcheva S."/>
            <person name="Morgado L.N."/>
            <person name="Niskanen T."/>
            <person name="Noordeloos M.E."/>
            <person name="Ohm R.A."/>
            <person name="Ortiz-Santana B."/>
            <person name="Ovrebo C."/>
            <person name="Racz N."/>
            <person name="Riley R."/>
            <person name="Savchenko A."/>
            <person name="Shiryaev A."/>
            <person name="Soop K."/>
            <person name="Spirin V."/>
            <person name="Szebenyi C."/>
            <person name="Tomsovsky M."/>
            <person name="Tulloss R.E."/>
            <person name="Uehling J."/>
            <person name="Grigoriev I.V."/>
            <person name="Vagvolgyi C."/>
            <person name="Papp T."/>
            <person name="Martin F.M."/>
            <person name="Miettinen O."/>
            <person name="Hibbett D.S."/>
            <person name="Nagy L.G."/>
        </authorList>
    </citation>
    <scope>NUCLEOTIDE SEQUENCE [LARGE SCALE GENOMIC DNA]</scope>
    <source>
        <strain evidence="1 2">NL-1719</strain>
    </source>
</reference>
<sequence>MSSPIPLGKLTLDNGLGALLIGGPVAMVLWGIACIQTYIYSTQKSSDGRAFKAMIAFLFVLDTFDSVLVCHILYYYIINKYANPLALLVPTCAFTPCRSFIAKAAVTTISDFIIRT</sequence>
<dbReference type="Proteomes" id="UP000308600">
    <property type="component" value="Unassembled WGS sequence"/>
</dbReference>
<keyword evidence="2" id="KW-1185">Reference proteome</keyword>
<name>A0ACD3AL91_9AGAR</name>
<organism evidence="1 2">
    <name type="scientific">Pluteus cervinus</name>
    <dbReference type="NCBI Taxonomy" id="181527"/>
    <lineage>
        <taxon>Eukaryota</taxon>
        <taxon>Fungi</taxon>
        <taxon>Dikarya</taxon>
        <taxon>Basidiomycota</taxon>
        <taxon>Agaricomycotina</taxon>
        <taxon>Agaricomycetes</taxon>
        <taxon>Agaricomycetidae</taxon>
        <taxon>Agaricales</taxon>
        <taxon>Pluteineae</taxon>
        <taxon>Pluteaceae</taxon>
        <taxon>Pluteus</taxon>
    </lineage>
</organism>
<gene>
    <name evidence="1" type="ORF">BDN72DRAFT_148343</name>
</gene>
<dbReference type="EMBL" id="ML208406">
    <property type="protein sequence ID" value="TFK66414.1"/>
    <property type="molecule type" value="Genomic_DNA"/>
</dbReference>
<protein>
    <submittedName>
        <fullName evidence="1">Uncharacterized protein</fullName>
    </submittedName>
</protein>